<keyword evidence="2" id="KW-1185">Reference proteome</keyword>
<organism evidence="1 2">
    <name type="scientific">Vallitalea maricola</name>
    <dbReference type="NCBI Taxonomy" id="3074433"/>
    <lineage>
        <taxon>Bacteria</taxon>
        <taxon>Bacillati</taxon>
        <taxon>Bacillota</taxon>
        <taxon>Clostridia</taxon>
        <taxon>Lachnospirales</taxon>
        <taxon>Vallitaleaceae</taxon>
        <taxon>Vallitalea</taxon>
    </lineage>
</organism>
<evidence type="ECO:0000313" key="2">
    <source>
        <dbReference type="Proteomes" id="UP001374599"/>
    </source>
</evidence>
<name>A0ACB5UJP0_9FIRM</name>
<proteinExistence type="predicted"/>
<evidence type="ECO:0000313" key="1">
    <source>
        <dbReference type="EMBL" id="GMQ63169.1"/>
    </source>
</evidence>
<reference evidence="1" key="1">
    <citation type="submission" date="2023-09" db="EMBL/GenBank/DDBJ databases">
        <title>Vallitalea sediminicola and Vallitalea maricola sp. nov., anaerobic bacteria isolated from marine sediment.</title>
        <authorList>
            <person name="Hirano S."/>
            <person name="Maeda A."/>
            <person name="Terahara T."/>
            <person name="Mori K."/>
            <person name="Hamada M."/>
            <person name="Matsumoto R."/>
            <person name="Kobayashi T."/>
        </authorList>
    </citation>
    <scope>NUCLEOTIDE SEQUENCE</scope>
    <source>
        <strain evidence="1">AN17-2</strain>
    </source>
</reference>
<comment type="caution">
    <text evidence="1">The sequence shown here is derived from an EMBL/GenBank/DDBJ whole genome shotgun (WGS) entry which is preliminary data.</text>
</comment>
<dbReference type="Proteomes" id="UP001374599">
    <property type="component" value="Unassembled WGS sequence"/>
</dbReference>
<dbReference type="EMBL" id="BTPU01000036">
    <property type="protein sequence ID" value="GMQ63169.1"/>
    <property type="molecule type" value="Genomic_DNA"/>
</dbReference>
<sequence length="312" mass="33753">MKIGIDLGGTTMSAGIVDENNRIIDRNQIDTNSSESPEKLIQRMANLVNELIEKADIKNITHIGIGCPGMLDRQNGIVLYSNNIGWENIHLIDAMKKYFHIPVYLENDANCAALGEYIAGAGKKYSSMVMVTLGTGIGGGIIIDDTLYRGKNGNSSILGHLMMADNGELCTCGRKGCWEAYGSVSALIRMANEKADEYPDSELEKQRKSSGRLDGRNIFDAIHNGDKAANEVFVKYISNVAQGIVDIVNILDPEGIVIGGGISKQGEFILEPIRKIVKENIYCKSMELPKITASGLGNNAGIIGAACLDHFV</sequence>
<gene>
    <name evidence="1" type="ORF">AN2V17_24020</name>
</gene>
<protein>
    <submittedName>
        <fullName evidence="1">ROK family protein</fullName>
    </submittedName>
</protein>
<accession>A0ACB5UJP0</accession>